<dbReference type="AlphaFoldDB" id="A0A543KQI7"/>
<comment type="caution">
    <text evidence="7">The sequence shown here is derived from an EMBL/GenBank/DDBJ whole genome shotgun (WGS) entry which is preliminary data.</text>
</comment>
<dbReference type="InterPro" id="IPR001279">
    <property type="entry name" value="Metallo-B-lactamas"/>
</dbReference>
<dbReference type="GO" id="GO:0046872">
    <property type="term" value="F:metal ion binding"/>
    <property type="evidence" value="ECO:0007669"/>
    <property type="project" value="UniProtKB-KW"/>
</dbReference>
<evidence type="ECO:0000256" key="3">
    <source>
        <dbReference type="ARBA" id="ARBA00022723"/>
    </source>
</evidence>
<evidence type="ECO:0000256" key="1">
    <source>
        <dbReference type="ARBA" id="ARBA00001947"/>
    </source>
</evidence>
<dbReference type="PANTHER" id="PTHR42978:SF2">
    <property type="entry name" value="102 KBASES UNSTABLE REGION: FROM 1 TO 119443"/>
    <property type="match status" value="1"/>
</dbReference>
<sequence>MSPSTRYTVTSIVDGFPGKSASHGAFGWSSAHLALGSDRVVLIETGPPSYIPLLTAGLAAHGLTPSDVTDVLLTHAHWDHLSNIMMFPRARVWIGAGELDWARSLPDDAPFMSRLHIDELHRRGDDVGRVRDGDNILPGITVIDTPGHTPGHLAYELDARDGPMIFAGDAVKNVYELSTGEVDSTLDRTASQASIDRLRARMSATGALLVPGHDVPLRWDTGTAQRVRPQFAQIDFFATSHHPALDRSITDGSA</sequence>
<keyword evidence="3" id="KW-0479">Metal-binding</keyword>
<dbReference type="RefSeq" id="WP_202876964.1">
    <property type="nucleotide sequence ID" value="NZ_BAAAIL010000002.1"/>
</dbReference>
<comment type="similarity">
    <text evidence="2">Belongs to the metallo-beta-lactamase superfamily.</text>
</comment>
<reference evidence="7 8" key="1">
    <citation type="submission" date="2019-06" db="EMBL/GenBank/DDBJ databases">
        <title>Sequencing the genomes of 1000 actinobacteria strains.</title>
        <authorList>
            <person name="Klenk H.-P."/>
        </authorList>
    </citation>
    <scope>NUCLEOTIDE SEQUENCE [LARGE SCALE GENOMIC DNA]</scope>
    <source>
        <strain evidence="7 8">DSM 12362</strain>
    </source>
</reference>
<organism evidence="7 8">
    <name type="scientific">Ornithinimicrobium humiphilum</name>
    <dbReference type="NCBI Taxonomy" id="125288"/>
    <lineage>
        <taxon>Bacteria</taxon>
        <taxon>Bacillati</taxon>
        <taxon>Actinomycetota</taxon>
        <taxon>Actinomycetes</taxon>
        <taxon>Micrococcales</taxon>
        <taxon>Ornithinimicrobiaceae</taxon>
        <taxon>Ornithinimicrobium</taxon>
    </lineage>
</organism>
<evidence type="ECO:0000313" key="8">
    <source>
        <dbReference type="Proteomes" id="UP000315133"/>
    </source>
</evidence>
<dbReference type="EMBL" id="VFPU01000001">
    <property type="protein sequence ID" value="TQM97335.1"/>
    <property type="molecule type" value="Genomic_DNA"/>
</dbReference>
<evidence type="ECO:0000256" key="2">
    <source>
        <dbReference type="ARBA" id="ARBA00007749"/>
    </source>
</evidence>
<dbReference type="InterPro" id="IPR036866">
    <property type="entry name" value="RibonucZ/Hydroxyglut_hydro"/>
</dbReference>
<dbReference type="Proteomes" id="UP000315133">
    <property type="component" value="Unassembled WGS sequence"/>
</dbReference>
<dbReference type="SMART" id="SM00849">
    <property type="entry name" value="Lactamase_B"/>
    <property type="match status" value="1"/>
</dbReference>
<keyword evidence="4 7" id="KW-0378">Hydrolase</keyword>
<dbReference type="GO" id="GO:0016787">
    <property type="term" value="F:hydrolase activity"/>
    <property type="evidence" value="ECO:0007669"/>
    <property type="project" value="UniProtKB-KW"/>
</dbReference>
<protein>
    <submittedName>
        <fullName evidence="7">Glyoxylase-like metal-dependent hydrolase (Beta-lactamase superfamily II)</fullName>
    </submittedName>
</protein>
<evidence type="ECO:0000256" key="4">
    <source>
        <dbReference type="ARBA" id="ARBA00022801"/>
    </source>
</evidence>
<gene>
    <name evidence="7" type="ORF">FB476_2243</name>
</gene>
<evidence type="ECO:0000313" key="7">
    <source>
        <dbReference type="EMBL" id="TQM97335.1"/>
    </source>
</evidence>
<evidence type="ECO:0000259" key="6">
    <source>
        <dbReference type="SMART" id="SM00849"/>
    </source>
</evidence>
<accession>A0A543KQI7</accession>
<dbReference type="Gene3D" id="3.60.15.10">
    <property type="entry name" value="Ribonuclease Z/Hydroxyacylglutathione hydrolase-like"/>
    <property type="match status" value="1"/>
</dbReference>
<dbReference type="PANTHER" id="PTHR42978">
    <property type="entry name" value="QUORUM-QUENCHING LACTONASE YTNP-RELATED-RELATED"/>
    <property type="match status" value="1"/>
</dbReference>
<dbReference type="SUPFAM" id="SSF56281">
    <property type="entry name" value="Metallo-hydrolase/oxidoreductase"/>
    <property type="match status" value="1"/>
</dbReference>
<keyword evidence="5" id="KW-0862">Zinc</keyword>
<name>A0A543KQI7_9MICO</name>
<proteinExistence type="inferred from homology"/>
<keyword evidence="8" id="KW-1185">Reference proteome</keyword>
<evidence type="ECO:0000256" key="5">
    <source>
        <dbReference type="ARBA" id="ARBA00022833"/>
    </source>
</evidence>
<dbReference type="Pfam" id="PF00753">
    <property type="entry name" value="Lactamase_B"/>
    <property type="match status" value="1"/>
</dbReference>
<dbReference type="InterPro" id="IPR051013">
    <property type="entry name" value="MBL_superfamily_lactonases"/>
</dbReference>
<comment type="cofactor">
    <cofactor evidence="1">
        <name>Zn(2+)</name>
        <dbReference type="ChEBI" id="CHEBI:29105"/>
    </cofactor>
</comment>
<feature type="domain" description="Metallo-beta-lactamase" evidence="6">
    <location>
        <begin position="28"/>
        <end position="213"/>
    </location>
</feature>